<dbReference type="EMBL" id="FNUJ01000003">
    <property type="protein sequence ID" value="SEF27392.1"/>
    <property type="molecule type" value="Genomic_DNA"/>
</dbReference>
<dbReference type="PANTHER" id="PTHR13748">
    <property type="entry name" value="COBW-RELATED"/>
    <property type="match status" value="1"/>
</dbReference>
<dbReference type="STRING" id="218821.SAMN05421837_103799"/>
<dbReference type="Proteomes" id="UP000198878">
    <property type="component" value="Unassembled WGS sequence"/>
</dbReference>
<name>A0A1H5QML6_9PSEU</name>
<dbReference type="GO" id="GO:0005737">
    <property type="term" value="C:cytoplasm"/>
    <property type="evidence" value="ECO:0007669"/>
    <property type="project" value="TreeGrafter"/>
</dbReference>
<protein>
    <submittedName>
        <fullName evidence="2">CobW/HypB/UreG, nucleotide-binding domain</fullName>
    </submittedName>
</protein>
<proteinExistence type="predicted"/>
<dbReference type="InterPro" id="IPR003495">
    <property type="entry name" value="CobW/HypB/UreG_nucleotide-bd"/>
</dbReference>
<dbReference type="Pfam" id="PF02492">
    <property type="entry name" value="cobW"/>
    <property type="match status" value="1"/>
</dbReference>
<keyword evidence="3" id="KW-1185">Reference proteome</keyword>
<reference evidence="3" key="1">
    <citation type="submission" date="2016-10" db="EMBL/GenBank/DDBJ databases">
        <authorList>
            <person name="Varghese N."/>
            <person name="Submissions S."/>
        </authorList>
    </citation>
    <scope>NUCLEOTIDE SEQUENCE [LARGE SCALE GENOMIC DNA]</scope>
    <source>
        <strain evidence="3">DSM 44654</strain>
    </source>
</reference>
<gene>
    <name evidence="2" type="ORF">SAMN05421837_103799</name>
</gene>
<evidence type="ECO:0000259" key="1">
    <source>
        <dbReference type="Pfam" id="PF02492"/>
    </source>
</evidence>
<dbReference type="Gene3D" id="3.40.50.300">
    <property type="entry name" value="P-loop containing nucleotide triphosphate hydrolases"/>
    <property type="match status" value="1"/>
</dbReference>
<dbReference type="InterPro" id="IPR027417">
    <property type="entry name" value="P-loop_NTPase"/>
</dbReference>
<dbReference type="SUPFAM" id="SSF52540">
    <property type="entry name" value="P-loop containing nucleoside triphosphate hydrolases"/>
    <property type="match status" value="1"/>
</dbReference>
<accession>A0A1H5QML6</accession>
<dbReference type="RefSeq" id="WP_208608236.1">
    <property type="nucleotide sequence ID" value="NZ_FNUJ01000003.1"/>
</dbReference>
<feature type="domain" description="CobW/HypB/UreG nucleotide-binding" evidence="1">
    <location>
        <begin position="7"/>
        <end position="185"/>
    </location>
</feature>
<sequence>MITFVPLTGFLGAGKTTTMIATAQALQEQGRRVAVITNDQGVELVDTALVRSKLDSVAEVTGGCFCCRFEDLVDTIRALVDGAGDTPVDTVIAEAVGSCTDLQATVVRPLRAYYGDSMVVSPLTTVIDPLRYMAFDRAAQRGEPESDLSYLFRQQLTEADVIAVNKLDTIAPDRATELMTRLSADYPNAAVVGYSAKSGDRVDELVKAWDGPSGNHAVDLQVDYDRYAAAEAQLAWMNQDVQLTSEAPLDLTAWGRQMLATLGSWADCAGAVVGHAKLTVEAGDGDFAKLSLTAAGAEPTVDRAAEKPATTARVIVNARVACEPAELDAAVRDAVATANAATGARSAATAPVSFKPGYPTPVHRLAATGA</sequence>
<dbReference type="AlphaFoldDB" id="A0A1H5QML6"/>
<organism evidence="2 3">
    <name type="scientific">Amycolatopsis pretoriensis</name>
    <dbReference type="NCBI Taxonomy" id="218821"/>
    <lineage>
        <taxon>Bacteria</taxon>
        <taxon>Bacillati</taxon>
        <taxon>Actinomycetota</taxon>
        <taxon>Actinomycetes</taxon>
        <taxon>Pseudonocardiales</taxon>
        <taxon>Pseudonocardiaceae</taxon>
        <taxon>Amycolatopsis</taxon>
    </lineage>
</organism>
<evidence type="ECO:0000313" key="2">
    <source>
        <dbReference type="EMBL" id="SEF27392.1"/>
    </source>
</evidence>
<evidence type="ECO:0000313" key="3">
    <source>
        <dbReference type="Proteomes" id="UP000198878"/>
    </source>
</evidence>
<dbReference type="InterPro" id="IPR051316">
    <property type="entry name" value="Zinc-reg_GTPase_activator"/>
</dbReference>
<dbReference type="PANTHER" id="PTHR13748:SF62">
    <property type="entry name" value="COBW DOMAIN-CONTAINING PROTEIN"/>
    <property type="match status" value="1"/>
</dbReference>